<dbReference type="Gene3D" id="3.30.565.10">
    <property type="entry name" value="Histidine kinase-like ATPase, C-terminal domain"/>
    <property type="match status" value="1"/>
</dbReference>
<dbReference type="InterPro" id="IPR003594">
    <property type="entry name" value="HATPase_dom"/>
</dbReference>
<dbReference type="InterPro" id="IPR004358">
    <property type="entry name" value="Sig_transdc_His_kin-like_C"/>
</dbReference>
<dbReference type="PROSITE" id="PS50109">
    <property type="entry name" value="HIS_KIN"/>
    <property type="match status" value="1"/>
</dbReference>
<keyword evidence="7 15" id="KW-0812">Transmembrane</keyword>
<evidence type="ECO:0000256" key="10">
    <source>
        <dbReference type="ARBA" id="ARBA00022840"/>
    </source>
</evidence>
<feature type="transmembrane region" description="Helical" evidence="15">
    <location>
        <begin position="318"/>
        <end position="346"/>
    </location>
</feature>
<evidence type="ECO:0000256" key="5">
    <source>
        <dbReference type="ARBA" id="ARBA00022553"/>
    </source>
</evidence>
<comment type="catalytic activity">
    <reaction evidence="1">
        <text>ATP + protein L-histidine = ADP + protein N-phospho-L-histidine.</text>
        <dbReference type="EC" id="2.7.13.3"/>
    </reaction>
</comment>
<keyword evidence="8" id="KW-0547">Nucleotide-binding</keyword>
<evidence type="ECO:0000256" key="4">
    <source>
        <dbReference type="ARBA" id="ARBA00012438"/>
    </source>
</evidence>
<feature type="transmembrane region" description="Helical" evidence="15">
    <location>
        <begin position="426"/>
        <end position="447"/>
    </location>
</feature>
<keyword evidence="6" id="KW-0808">Transferase</keyword>
<dbReference type="PANTHER" id="PTHR43065">
    <property type="entry name" value="SENSOR HISTIDINE KINASE"/>
    <property type="match status" value="1"/>
</dbReference>
<feature type="transmembrane region" description="Helical" evidence="15">
    <location>
        <begin position="38"/>
        <end position="60"/>
    </location>
</feature>
<keyword evidence="19" id="KW-1185">Reference proteome</keyword>
<dbReference type="PROSITE" id="PS50112">
    <property type="entry name" value="PAS"/>
    <property type="match status" value="1"/>
</dbReference>
<protein>
    <recommendedName>
        <fullName evidence="4">histidine kinase</fullName>
        <ecNumber evidence="4">2.7.13.3</ecNumber>
    </recommendedName>
</protein>
<evidence type="ECO:0000256" key="2">
    <source>
        <dbReference type="ARBA" id="ARBA00004141"/>
    </source>
</evidence>
<dbReference type="Pfam" id="PF02518">
    <property type="entry name" value="HATPase_c"/>
    <property type="match status" value="1"/>
</dbReference>
<gene>
    <name evidence="18" type="ORF">WNY58_15100</name>
</gene>
<dbReference type="InterPro" id="IPR013767">
    <property type="entry name" value="PAS_fold"/>
</dbReference>
<dbReference type="PROSITE" id="PS50283">
    <property type="entry name" value="NA_SOLUT_SYMP_3"/>
    <property type="match status" value="1"/>
</dbReference>
<feature type="transmembrane region" description="Helical" evidence="15">
    <location>
        <begin position="152"/>
        <end position="170"/>
    </location>
</feature>
<dbReference type="InterPro" id="IPR005467">
    <property type="entry name" value="His_kinase_dom"/>
</dbReference>
<evidence type="ECO:0000313" key="18">
    <source>
        <dbReference type="EMBL" id="MEM5537715.1"/>
    </source>
</evidence>
<dbReference type="CDD" id="cd00130">
    <property type="entry name" value="PAS"/>
    <property type="match status" value="1"/>
</dbReference>
<feature type="coiled-coil region" evidence="14">
    <location>
        <begin position="599"/>
        <end position="626"/>
    </location>
</feature>
<dbReference type="InterPro" id="IPR035965">
    <property type="entry name" value="PAS-like_dom_sf"/>
</dbReference>
<accession>A0ABU9TVH0</accession>
<feature type="transmembrane region" description="Helical" evidence="15">
    <location>
        <begin position="6"/>
        <end position="26"/>
    </location>
</feature>
<feature type="transmembrane region" description="Helical" evidence="15">
    <location>
        <begin position="237"/>
        <end position="260"/>
    </location>
</feature>
<evidence type="ECO:0000256" key="6">
    <source>
        <dbReference type="ARBA" id="ARBA00022679"/>
    </source>
</evidence>
<evidence type="ECO:0000313" key="19">
    <source>
        <dbReference type="Proteomes" id="UP001449225"/>
    </source>
</evidence>
<evidence type="ECO:0000256" key="12">
    <source>
        <dbReference type="ARBA" id="ARBA00023012"/>
    </source>
</evidence>
<dbReference type="SUPFAM" id="SSF47384">
    <property type="entry name" value="Homodimeric domain of signal transducing histidine kinase"/>
    <property type="match status" value="1"/>
</dbReference>
<dbReference type="EC" id="2.7.13.3" evidence="4"/>
<sequence>MFSLPSLILIGVAYLLFLFGTAYLTERGVLPKKLVRHPLTHVLSIGVYASVWTFYGAFSLAKESGYSFFGSYFGPVLTFLLAPALLIPILRITRTYQLSSLPDLFAFRFRSGSVGTLTALISVFATLPMLSIQIQAVSDTLYILNDQFSADQISVGFCFIIALFSILFGARHASLRTNHRGLMVAMAVESVIKLSALLIIAGFAIFGILGGIGETGSFITQHPEIVEQLKTPVNSEAWRTLILAFFAATIVMPHTFHMLFTENSSDETLYKATWAMPLFLLLLACSVPPIIWAGQSLNVGGDPQFIILNIGLMLDSSWLTVIAFIGGLSAASGIMIVATVALASMLQNHVILPLIPKPKTSRFYARLLWLRRILIMAMILGSYLFYRLIGNHFDLHQMGIVAIVAFLQFLPGLLVTLFWQHANRWGLLLGLISGMGIWLFSMLIPVLSASPLETLPFNINNSNWDHIAILSLLVNTAVMTIVSLFTPQSSEESQAAQACLMNALQKTNTTNLRASRISDFTEMLASRLGRKAAEREVQQALDSMNIHPDSIRPVDLLRLRAMLENNLSGLLGPVEAAALLEPIDRPADPMGVGFKASNVHLIENQLEDYQLQLTGLAAELDEMRRYHRLTLQKLPIGVCTLDTEGQVLFWNHEMERLTHILNEEVIGSALSSNSNPWSEVLEQFVDAPIDHQLGQKLIIDGHTHWFSLHKSILKERRDIGMVILLENDTDTKNMQDKLAHNERLASIGRFAAGVAHEIGNPVTGIACLAQNLKLETDNPYILETGDQIVDQTKRISRIVQSLVRFAHAGRPEADREQLPVSLAQCAEEAIHLLSLDSHGKHLQYINQIPDNLRIVGDPQQMHQVFVNLLQNASDASKNQDKIWLEAEETTETVILRVTDEGSGITDESKERLFEPFFTTKDPGQGTGLGLSLVYNIIEEHYGSIEILSPANNKQKKGTQVAITLPRLRWTEDPDRAR</sequence>
<dbReference type="Gene3D" id="1.20.1730.10">
    <property type="entry name" value="Sodium/glucose cotransporter"/>
    <property type="match status" value="1"/>
</dbReference>
<dbReference type="Proteomes" id="UP001449225">
    <property type="component" value="Unassembled WGS sequence"/>
</dbReference>
<dbReference type="EMBL" id="JBBMRA010000018">
    <property type="protein sequence ID" value="MEM5537715.1"/>
    <property type="molecule type" value="Genomic_DNA"/>
</dbReference>
<organism evidence="18 19">
    <name type="scientific">Neptuniibacter pectenicola</name>
    <dbReference type="NCBI Taxonomy" id="1806669"/>
    <lineage>
        <taxon>Bacteria</taxon>
        <taxon>Pseudomonadati</taxon>
        <taxon>Pseudomonadota</taxon>
        <taxon>Gammaproteobacteria</taxon>
        <taxon>Oceanospirillales</taxon>
        <taxon>Oceanospirillaceae</taxon>
        <taxon>Neptuniibacter</taxon>
    </lineage>
</organism>
<dbReference type="NCBIfam" id="TIGR00229">
    <property type="entry name" value="sensory_box"/>
    <property type="match status" value="1"/>
</dbReference>
<feature type="transmembrane region" description="Helical" evidence="15">
    <location>
        <begin position="72"/>
        <end position="93"/>
    </location>
</feature>
<dbReference type="SMART" id="SM00388">
    <property type="entry name" value="HisKA"/>
    <property type="match status" value="1"/>
</dbReference>
<evidence type="ECO:0000256" key="11">
    <source>
        <dbReference type="ARBA" id="ARBA00022989"/>
    </source>
</evidence>
<keyword evidence="12" id="KW-0902">Two-component regulatory system</keyword>
<feature type="domain" description="PAS" evidence="17">
    <location>
        <begin position="623"/>
        <end position="667"/>
    </location>
</feature>
<feature type="transmembrane region" description="Helical" evidence="15">
    <location>
        <begin position="367"/>
        <end position="386"/>
    </location>
</feature>
<dbReference type="Gene3D" id="3.30.450.20">
    <property type="entry name" value="PAS domain"/>
    <property type="match status" value="1"/>
</dbReference>
<keyword evidence="10 18" id="KW-0067">ATP-binding</keyword>
<dbReference type="Pfam" id="PF00989">
    <property type="entry name" value="PAS"/>
    <property type="match status" value="1"/>
</dbReference>
<keyword evidence="9" id="KW-0418">Kinase</keyword>
<evidence type="ECO:0000256" key="14">
    <source>
        <dbReference type="SAM" id="Coils"/>
    </source>
</evidence>
<dbReference type="InterPro" id="IPR036097">
    <property type="entry name" value="HisK_dim/P_sf"/>
</dbReference>
<reference evidence="18 19" key="1">
    <citation type="submission" date="2024-03" db="EMBL/GenBank/DDBJ databases">
        <title>Community enrichment and isolation of bacterial strains for fucoidan degradation.</title>
        <authorList>
            <person name="Sichert A."/>
        </authorList>
    </citation>
    <scope>NUCLEOTIDE SEQUENCE [LARGE SCALE GENOMIC DNA]</scope>
    <source>
        <strain evidence="18 19">AS76</strain>
    </source>
</reference>
<dbReference type="SMART" id="SM00091">
    <property type="entry name" value="PAS"/>
    <property type="match status" value="1"/>
</dbReference>
<dbReference type="SMART" id="SM00387">
    <property type="entry name" value="HATPase_c"/>
    <property type="match status" value="1"/>
</dbReference>
<feature type="transmembrane region" description="Helical" evidence="15">
    <location>
        <begin position="114"/>
        <end position="132"/>
    </location>
</feature>
<evidence type="ECO:0000256" key="9">
    <source>
        <dbReference type="ARBA" id="ARBA00022777"/>
    </source>
</evidence>
<dbReference type="Pfam" id="PF00512">
    <property type="entry name" value="HisKA"/>
    <property type="match status" value="1"/>
</dbReference>
<dbReference type="SUPFAM" id="SSF55785">
    <property type="entry name" value="PYP-like sensor domain (PAS domain)"/>
    <property type="match status" value="1"/>
</dbReference>
<evidence type="ECO:0000256" key="1">
    <source>
        <dbReference type="ARBA" id="ARBA00000085"/>
    </source>
</evidence>
<dbReference type="GO" id="GO:0005524">
    <property type="term" value="F:ATP binding"/>
    <property type="evidence" value="ECO:0007669"/>
    <property type="project" value="UniProtKB-KW"/>
</dbReference>
<keyword evidence="5" id="KW-0597">Phosphoprotein</keyword>
<name>A0ABU9TVH0_9GAMM</name>
<feature type="transmembrane region" description="Helical" evidence="15">
    <location>
        <begin position="191"/>
        <end position="212"/>
    </location>
</feature>
<feature type="domain" description="Histidine kinase" evidence="16">
    <location>
        <begin position="753"/>
        <end position="968"/>
    </location>
</feature>
<evidence type="ECO:0000256" key="3">
    <source>
        <dbReference type="ARBA" id="ARBA00006434"/>
    </source>
</evidence>
<evidence type="ECO:0000256" key="13">
    <source>
        <dbReference type="ARBA" id="ARBA00023136"/>
    </source>
</evidence>
<dbReference type="CDD" id="cd10322">
    <property type="entry name" value="SLC5sbd"/>
    <property type="match status" value="1"/>
</dbReference>
<dbReference type="PRINTS" id="PR00344">
    <property type="entry name" value="BCTRLSENSOR"/>
</dbReference>
<dbReference type="Gene3D" id="1.10.287.130">
    <property type="match status" value="1"/>
</dbReference>
<evidence type="ECO:0000256" key="8">
    <source>
        <dbReference type="ARBA" id="ARBA00022741"/>
    </source>
</evidence>
<feature type="transmembrane region" description="Helical" evidence="15">
    <location>
        <begin position="398"/>
        <end position="419"/>
    </location>
</feature>
<keyword evidence="11 15" id="KW-1133">Transmembrane helix</keyword>
<proteinExistence type="inferred from homology"/>
<dbReference type="InterPro" id="IPR000014">
    <property type="entry name" value="PAS"/>
</dbReference>
<comment type="similarity">
    <text evidence="3">Belongs to the sodium:solute symporter (SSF) (TC 2.A.21) family.</text>
</comment>
<dbReference type="InterPro" id="IPR003661">
    <property type="entry name" value="HisK_dim/P_dom"/>
</dbReference>
<dbReference type="InterPro" id="IPR038377">
    <property type="entry name" value="Na/Glc_symporter_sf"/>
</dbReference>
<dbReference type="InterPro" id="IPR036890">
    <property type="entry name" value="HATPase_C_sf"/>
</dbReference>
<dbReference type="CDD" id="cd00082">
    <property type="entry name" value="HisKA"/>
    <property type="match status" value="1"/>
</dbReference>
<comment type="caution">
    <text evidence="18">The sequence shown here is derived from an EMBL/GenBank/DDBJ whole genome shotgun (WGS) entry which is preliminary data.</text>
</comment>
<feature type="transmembrane region" description="Helical" evidence="15">
    <location>
        <begin position="272"/>
        <end position="292"/>
    </location>
</feature>
<comment type="subcellular location">
    <subcellularLocation>
        <location evidence="2">Membrane</location>
        <topology evidence="2">Multi-pass membrane protein</topology>
    </subcellularLocation>
</comment>
<dbReference type="InterPro" id="IPR001734">
    <property type="entry name" value="Na/solute_symporter"/>
</dbReference>
<dbReference type="PANTHER" id="PTHR43065:SF10">
    <property type="entry name" value="PEROXIDE STRESS-ACTIVATED HISTIDINE KINASE MAK3"/>
    <property type="match status" value="1"/>
</dbReference>
<keyword evidence="14" id="KW-0175">Coiled coil</keyword>
<evidence type="ECO:0000256" key="7">
    <source>
        <dbReference type="ARBA" id="ARBA00022692"/>
    </source>
</evidence>
<evidence type="ECO:0000256" key="15">
    <source>
        <dbReference type="SAM" id="Phobius"/>
    </source>
</evidence>
<evidence type="ECO:0000259" key="16">
    <source>
        <dbReference type="PROSITE" id="PS50109"/>
    </source>
</evidence>
<dbReference type="SUPFAM" id="SSF55874">
    <property type="entry name" value="ATPase domain of HSP90 chaperone/DNA topoisomerase II/histidine kinase"/>
    <property type="match status" value="1"/>
</dbReference>
<keyword evidence="13 15" id="KW-0472">Membrane</keyword>
<dbReference type="RefSeq" id="WP_067987473.1">
    <property type="nucleotide sequence ID" value="NZ_JBBMRA010000018.1"/>
</dbReference>
<evidence type="ECO:0000259" key="17">
    <source>
        <dbReference type="PROSITE" id="PS50112"/>
    </source>
</evidence>